<reference evidence="4" key="2">
    <citation type="submission" date="2015-01" db="EMBL/GenBank/DDBJ databases">
        <title>Evolutionary Origins and Diversification of the Mycorrhizal Mutualists.</title>
        <authorList>
            <consortium name="DOE Joint Genome Institute"/>
            <consortium name="Mycorrhizal Genomics Consortium"/>
            <person name="Kohler A."/>
            <person name="Kuo A."/>
            <person name="Nagy L.G."/>
            <person name="Floudas D."/>
            <person name="Copeland A."/>
            <person name="Barry K.W."/>
            <person name="Cichocki N."/>
            <person name="Veneault-Fourrey C."/>
            <person name="LaButti K."/>
            <person name="Lindquist E.A."/>
            <person name="Lipzen A."/>
            <person name="Lundell T."/>
            <person name="Morin E."/>
            <person name="Murat C."/>
            <person name="Riley R."/>
            <person name="Ohm R."/>
            <person name="Sun H."/>
            <person name="Tunlid A."/>
            <person name="Henrissat B."/>
            <person name="Grigoriev I.V."/>
            <person name="Hibbett D.S."/>
            <person name="Martin F."/>
        </authorList>
    </citation>
    <scope>NUCLEOTIDE SEQUENCE [LARGE SCALE GENOMIC DNA]</scope>
    <source>
        <strain evidence="4">Zn</strain>
    </source>
</reference>
<dbReference type="InParanoid" id="A0A0C3I0G1"/>
<feature type="compositionally biased region" description="Polar residues" evidence="1">
    <location>
        <begin position="890"/>
        <end position="905"/>
    </location>
</feature>
<organism evidence="3 4">
    <name type="scientific">Oidiodendron maius (strain Zn)</name>
    <dbReference type="NCBI Taxonomy" id="913774"/>
    <lineage>
        <taxon>Eukaryota</taxon>
        <taxon>Fungi</taxon>
        <taxon>Dikarya</taxon>
        <taxon>Ascomycota</taxon>
        <taxon>Pezizomycotina</taxon>
        <taxon>Leotiomycetes</taxon>
        <taxon>Leotiomycetes incertae sedis</taxon>
        <taxon>Myxotrichaceae</taxon>
        <taxon>Oidiodendron</taxon>
    </lineage>
</organism>
<feature type="compositionally biased region" description="Polar residues" evidence="1">
    <location>
        <begin position="589"/>
        <end position="598"/>
    </location>
</feature>
<keyword evidence="4" id="KW-1185">Reference proteome</keyword>
<feature type="compositionally biased region" description="Polar residues" evidence="1">
    <location>
        <begin position="390"/>
        <end position="417"/>
    </location>
</feature>
<dbReference type="Proteomes" id="UP000054321">
    <property type="component" value="Unassembled WGS sequence"/>
</dbReference>
<evidence type="ECO:0000313" key="3">
    <source>
        <dbReference type="EMBL" id="KIN07927.1"/>
    </source>
</evidence>
<dbReference type="InterPro" id="IPR039278">
    <property type="entry name" value="Red1"/>
</dbReference>
<dbReference type="GO" id="GO:0000178">
    <property type="term" value="C:exosome (RNase complex)"/>
    <property type="evidence" value="ECO:0007669"/>
    <property type="project" value="TreeGrafter"/>
</dbReference>
<protein>
    <recommendedName>
        <fullName evidence="2">Putative zinc-finger domain-containing protein</fullName>
    </recommendedName>
</protein>
<dbReference type="EMBL" id="KN832870">
    <property type="protein sequence ID" value="KIN07927.1"/>
    <property type="molecule type" value="Genomic_DNA"/>
</dbReference>
<dbReference type="Pfam" id="PF10650">
    <property type="entry name" value="zf-C3H1"/>
    <property type="match status" value="1"/>
</dbReference>
<feature type="region of interest" description="Disordered" evidence="1">
    <location>
        <begin position="739"/>
        <end position="762"/>
    </location>
</feature>
<dbReference type="STRING" id="913774.A0A0C3I0G1"/>
<accession>A0A0C3I0G1</accession>
<feature type="region of interest" description="Disordered" evidence="1">
    <location>
        <begin position="889"/>
        <end position="969"/>
    </location>
</feature>
<feature type="region of interest" description="Disordered" evidence="1">
    <location>
        <begin position="380"/>
        <end position="417"/>
    </location>
</feature>
<evidence type="ECO:0000256" key="1">
    <source>
        <dbReference type="SAM" id="MobiDB-lite"/>
    </source>
</evidence>
<feature type="region of interest" description="Disordered" evidence="1">
    <location>
        <begin position="488"/>
        <end position="519"/>
    </location>
</feature>
<dbReference type="GO" id="GO:0005634">
    <property type="term" value="C:nucleus"/>
    <property type="evidence" value="ECO:0007669"/>
    <property type="project" value="TreeGrafter"/>
</dbReference>
<dbReference type="OrthoDB" id="1922977at2759"/>
<name>A0A0C3I0G1_OIDMZ</name>
<dbReference type="InterPro" id="IPR019607">
    <property type="entry name" value="Putative_zinc-finger_domain"/>
</dbReference>
<feature type="compositionally biased region" description="Low complexity" evidence="1">
    <location>
        <begin position="918"/>
        <end position="929"/>
    </location>
</feature>
<feature type="region of interest" description="Disordered" evidence="1">
    <location>
        <begin position="1"/>
        <end position="31"/>
    </location>
</feature>
<proteinExistence type="predicted"/>
<feature type="compositionally biased region" description="Polar residues" evidence="1">
    <location>
        <begin position="744"/>
        <end position="755"/>
    </location>
</feature>
<feature type="region of interest" description="Disordered" evidence="1">
    <location>
        <begin position="589"/>
        <end position="623"/>
    </location>
</feature>
<feature type="region of interest" description="Disordered" evidence="1">
    <location>
        <begin position="1005"/>
        <end position="1050"/>
    </location>
</feature>
<dbReference type="PANTHER" id="PTHR21563:SF3">
    <property type="entry name" value="ZINC FINGER C3H1 DOMAIN-CONTAINING PROTEIN"/>
    <property type="match status" value="1"/>
</dbReference>
<feature type="domain" description="Putative zinc-finger" evidence="2">
    <location>
        <begin position="1185"/>
        <end position="1206"/>
    </location>
</feature>
<evidence type="ECO:0000313" key="4">
    <source>
        <dbReference type="Proteomes" id="UP000054321"/>
    </source>
</evidence>
<feature type="compositionally biased region" description="Low complexity" evidence="1">
    <location>
        <begin position="380"/>
        <end position="389"/>
    </location>
</feature>
<dbReference type="HOGENOM" id="CLU_006646_0_0_1"/>
<feature type="region of interest" description="Disordered" evidence="1">
    <location>
        <begin position="683"/>
        <end position="711"/>
    </location>
</feature>
<gene>
    <name evidence="3" type="ORF">OIDMADRAFT_174819</name>
</gene>
<reference evidence="3 4" key="1">
    <citation type="submission" date="2014-04" db="EMBL/GenBank/DDBJ databases">
        <authorList>
            <consortium name="DOE Joint Genome Institute"/>
            <person name="Kuo A."/>
            <person name="Martino E."/>
            <person name="Perotto S."/>
            <person name="Kohler A."/>
            <person name="Nagy L.G."/>
            <person name="Floudas D."/>
            <person name="Copeland A."/>
            <person name="Barry K.W."/>
            <person name="Cichocki N."/>
            <person name="Veneault-Fourrey C."/>
            <person name="LaButti K."/>
            <person name="Lindquist E.A."/>
            <person name="Lipzen A."/>
            <person name="Lundell T."/>
            <person name="Morin E."/>
            <person name="Murat C."/>
            <person name="Sun H."/>
            <person name="Tunlid A."/>
            <person name="Henrissat B."/>
            <person name="Grigoriev I.V."/>
            <person name="Hibbett D.S."/>
            <person name="Martin F."/>
            <person name="Nordberg H.P."/>
            <person name="Cantor M.N."/>
            <person name="Hua S.X."/>
        </authorList>
    </citation>
    <scope>NUCLEOTIDE SEQUENCE [LARGE SCALE GENOMIC DNA]</scope>
    <source>
        <strain evidence="3 4">Zn</strain>
    </source>
</reference>
<feature type="compositionally biased region" description="Basic and acidic residues" evidence="1">
    <location>
        <begin position="1005"/>
        <end position="1019"/>
    </location>
</feature>
<evidence type="ECO:0000259" key="2">
    <source>
        <dbReference type="Pfam" id="PF10650"/>
    </source>
</evidence>
<dbReference type="PANTHER" id="PTHR21563">
    <property type="entry name" value="ZINC FINGER C3H1 DOMAIN-CONTAINING PROTEIN"/>
    <property type="match status" value="1"/>
</dbReference>
<sequence length="1281" mass="139526">MMSDYPHAPPYGTNYPSQHPLNATYPPQYPNHAFAQTDSGYHGPAQYTQNYDASMTAYGYNQHTVPPYGTTPVQSGAPPPAFHGWSQDPTSLQTYSTPQVGMAYPSYSGNSYTSTQQYPVEEQQSYVQNAQYNVGDEGEASGGEYDDTYAPTNPTLIGYGATQYHGSGGSGYISTAQRTAAYRRTQKNSPLQTSQANNDYYSQETTQVGPQYSDSYSQYIAAPKGPDLNDRAETSHNYNGYAPSYVPEQNVKTTSLSQSQAWNQNAPVDSSEPGFNQSHNHVAESEHKHIQPLPPSTKIAAIEDSLATNTATPTPVQSSLSQEVGVKVQKTVAEARKEAEGAVLNLYPFQIGFQTFMDEGFNEQIVGAMFDNLGLTRSSAKSASNTRSSPNLSATRQPPSKTNLAPSAGYSTTPTLTSGKVDMQLRAHENAVPQDTPVVDKPCVLPSAVTVATPPLAKAPVLTEKERKLQLQMKMEALRKSREQRAQKAAARSDTVIPSSSVPTPITEAKPVTKTDTSGTEPELLVSVNTATVPLPKLTVADPDGQAPIGSNSFVSISQPANSHRLPTIPGLFLAPSTDNSAPGARLSGATNAPVNASQRKRPVAADFDTPTGTLTPKRPFGQGRYEEPLVINVTDEEQDSDDEDVAMELESSVDHNSPVLAARKMSDHRNTALQTLAVLTNFPGRKPFTPPPVSSASSTPTARKSTLGNPEVLQEKEIAIEALRKKIAEAEAAKALKKARKTANGTGTPRTTDSSGDDTKAMDGDIVKKIEASIHIQRKIDSTEAKVSLDKKRLAEAQAAEVENVAELERSEDDQKRLRREQIATELPRVDAEVQRNQLKLELLRSEMARIEAAVRQSLEEKKRMADEMEKLGQEAEDRLQAEKDKLQRLTSAEASSTSDSLGHTQGPAPERGMKRTTPPVSVQPQSSEPTTSEDSRAITLTDVHQADLPHTVMTNHGPDTKLDTPRLESVPVETPPVISDTGMEIASDYLVPDIVMRDTEHTVADSISQERSEDKNVAESPAPGSVHSAPESVSSPMEVDSRSPSYSPVLERTITTASEREDDYEPPDEMLPTIVRATSRSPPFSPAPPETISGDGLGHDSIDLRPAANENKAEVALIEPNNPVIRLLTEDAAQLPKAQVFIPYESPLKLFRAFRFHPHFSKEVSGGLRSLTYSHKIDPMIEMCPWEMAGGTCNDETCEYQHVRDLRLPDDDILKFLGSQDAFTGEERVRFIDGLKDALGAIRERKIRDFDTIAQEILAYRRKFLDDDSKVLALEGTTI</sequence>